<evidence type="ECO:0000256" key="3">
    <source>
        <dbReference type="ARBA" id="ARBA00022553"/>
    </source>
</evidence>
<dbReference type="InterPro" id="IPR003661">
    <property type="entry name" value="HisK_dim/P_dom"/>
</dbReference>
<dbReference type="CDD" id="cd16922">
    <property type="entry name" value="HATPase_EvgS-ArcB-TorS-like"/>
    <property type="match status" value="1"/>
</dbReference>
<keyword evidence="6" id="KW-0472">Membrane</keyword>
<dbReference type="SUPFAM" id="SSF47384">
    <property type="entry name" value="Homodimeric domain of signal transducing histidine kinase"/>
    <property type="match status" value="1"/>
</dbReference>
<dbReference type="Gene3D" id="3.30.565.10">
    <property type="entry name" value="Histidine kinase-like ATPase, C-terminal domain"/>
    <property type="match status" value="1"/>
</dbReference>
<dbReference type="RefSeq" id="WP_316700648.1">
    <property type="nucleotide sequence ID" value="NZ_CP136336.1"/>
</dbReference>
<protein>
    <recommendedName>
        <fullName evidence="2">histidine kinase</fullName>
        <ecNumber evidence="2">2.7.13.3</ecNumber>
    </recommendedName>
</protein>
<sequence length="597" mass="64775">MSKELRTPPHSTDSADAGLAARVQDAQTVMLYERAQTSTLAGVGFALLVCVGLLPYVDARLAWGWFVLRCAVSALRLALTHQFVRSTLRSDRTWRRWLEITLVADGFTWGMATAWIPASTSPHVVALLLTSLVGVAAIGMFVLQPSFRASSLFLLSMLLPAGAEQMISGTRYGLFAGIGLWVFLALVMVEARRSEARIRELLTLRFTTDRISEERAEALLLAQRQSSVKSQFLATMSHEMRTPLHGILGLTRMLRKDGAITPEKRPEEQLQLIERAGEHLLTLINDILEFSKLEAGQVRLSPQTFDLAALIDDVVSLSVPGAFQAGLSLTTRLHMPRPCHVRGDPSRLRQVLHNLIGNAIKFTEAGAVTVVAKHRGSRARIAVHDTGVGIPADELPRIFDAFHQADSSFARRYGGTGLGLTIARELARAMGGDLVCTSQQGRGSCFTVTVELPEAPNPSPAAAGEGADGVPLQGRVLLAEDNPVNALVAEAALKNMGLTVELVEDGLQAVASFRASPPDLVLLDCQMPVMDGFEAARRIREHEGEQGLPRTPVVALTANALQGDREHSLAAGMDDHLAKPFKDEDLRAVLRRHLVPV</sequence>
<accession>A0ABZ0CSR3</accession>
<evidence type="ECO:0000256" key="5">
    <source>
        <dbReference type="PROSITE-ProRule" id="PRU00169"/>
    </source>
</evidence>
<dbReference type="Pfam" id="PF00512">
    <property type="entry name" value="HisKA"/>
    <property type="match status" value="1"/>
</dbReference>
<proteinExistence type="predicted"/>
<evidence type="ECO:0000256" key="6">
    <source>
        <dbReference type="SAM" id="Phobius"/>
    </source>
</evidence>
<reference evidence="9 10" key="1">
    <citation type="submission" date="2023-10" db="EMBL/GenBank/DDBJ databases">
        <title>Bacteria for the degradation of biodegradable plastic PBAT(Polybutylene adipate terephthalate).</title>
        <authorList>
            <person name="Weon H.-Y."/>
            <person name="Yeon J."/>
        </authorList>
    </citation>
    <scope>NUCLEOTIDE SEQUENCE [LARGE SCALE GENOMIC DNA]</scope>
    <source>
        <strain evidence="9 10">SBD 7-3</strain>
    </source>
</reference>
<dbReference type="PROSITE" id="PS50110">
    <property type="entry name" value="RESPONSE_REGULATORY"/>
    <property type="match status" value="1"/>
</dbReference>
<dbReference type="Gene3D" id="1.10.287.130">
    <property type="match status" value="1"/>
</dbReference>
<comment type="catalytic activity">
    <reaction evidence="1">
        <text>ATP + protein L-histidine = ADP + protein N-phospho-L-histidine.</text>
        <dbReference type="EC" id="2.7.13.3"/>
    </reaction>
</comment>
<dbReference type="GO" id="GO:0005524">
    <property type="term" value="F:ATP binding"/>
    <property type="evidence" value="ECO:0007669"/>
    <property type="project" value="UniProtKB-KW"/>
</dbReference>
<evidence type="ECO:0000256" key="2">
    <source>
        <dbReference type="ARBA" id="ARBA00012438"/>
    </source>
</evidence>
<dbReference type="PROSITE" id="PS50109">
    <property type="entry name" value="HIS_KIN"/>
    <property type="match status" value="1"/>
</dbReference>
<dbReference type="Gene3D" id="3.40.50.2300">
    <property type="match status" value="1"/>
</dbReference>
<feature type="transmembrane region" description="Helical" evidence="6">
    <location>
        <begin position="100"/>
        <end position="118"/>
    </location>
</feature>
<dbReference type="CDD" id="cd17546">
    <property type="entry name" value="REC_hyHK_CKI1_RcsC-like"/>
    <property type="match status" value="1"/>
</dbReference>
<evidence type="ECO:0000259" key="8">
    <source>
        <dbReference type="PROSITE" id="PS50110"/>
    </source>
</evidence>
<keyword evidence="3 5" id="KW-0597">Phosphoprotein</keyword>
<dbReference type="InterPro" id="IPR003594">
    <property type="entry name" value="HATPase_dom"/>
</dbReference>
<keyword evidence="10" id="KW-1185">Reference proteome</keyword>
<dbReference type="SUPFAM" id="SSF52172">
    <property type="entry name" value="CheY-like"/>
    <property type="match status" value="1"/>
</dbReference>
<dbReference type="Pfam" id="PF00072">
    <property type="entry name" value="Response_reg"/>
    <property type="match status" value="1"/>
</dbReference>
<dbReference type="SMART" id="SM00448">
    <property type="entry name" value="REC"/>
    <property type="match status" value="1"/>
</dbReference>
<dbReference type="Proteomes" id="UP001303946">
    <property type="component" value="Chromosome"/>
</dbReference>
<name>A0ABZ0CSR3_9BURK</name>
<dbReference type="InterPro" id="IPR036890">
    <property type="entry name" value="HATPase_C_sf"/>
</dbReference>
<feature type="modified residue" description="4-aspartylphosphate" evidence="5">
    <location>
        <position position="524"/>
    </location>
</feature>
<dbReference type="SMART" id="SM00388">
    <property type="entry name" value="HisKA"/>
    <property type="match status" value="1"/>
</dbReference>
<dbReference type="SUPFAM" id="SSF55874">
    <property type="entry name" value="ATPase domain of HSP90 chaperone/DNA topoisomerase II/histidine kinase"/>
    <property type="match status" value="1"/>
</dbReference>
<dbReference type="PRINTS" id="PR00344">
    <property type="entry name" value="BCTRLSENSOR"/>
</dbReference>
<keyword evidence="6" id="KW-0812">Transmembrane</keyword>
<feature type="domain" description="Histidine kinase" evidence="7">
    <location>
        <begin position="235"/>
        <end position="454"/>
    </location>
</feature>
<evidence type="ECO:0000256" key="1">
    <source>
        <dbReference type="ARBA" id="ARBA00000085"/>
    </source>
</evidence>
<dbReference type="InterPro" id="IPR004358">
    <property type="entry name" value="Sig_transdc_His_kin-like_C"/>
</dbReference>
<keyword evidence="9" id="KW-0067">ATP-binding</keyword>
<dbReference type="SMART" id="SM00387">
    <property type="entry name" value="HATPase_c"/>
    <property type="match status" value="1"/>
</dbReference>
<dbReference type="PANTHER" id="PTHR45339">
    <property type="entry name" value="HYBRID SIGNAL TRANSDUCTION HISTIDINE KINASE J"/>
    <property type="match status" value="1"/>
</dbReference>
<organism evidence="9 10">
    <name type="scientific">Piscinibacter gummiphilus</name>
    <dbReference type="NCBI Taxonomy" id="946333"/>
    <lineage>
        <taxon>Bacteria</taxon>
        <taxon>Pseudomonadati</taxon>
        <taxon>Pseudomonadota</taxon>
        <taxon>Betaproteobacteria</taxon>
        <taxon>Burkholderiales</taxon>
        <taxon>Sphaerotilaceae</taxon>
        <taxon>Piscinibacter</taxon>
    </lineage>
</organism>
<dbReference type="EMBL" id="CP136336">
    <property type="protein sequence ID" value="WOB07997.1"/>
    <property type="molecule type" value="Genomic_DNA"/>
</dbReference>
<feature type="transmembrane region" description="Helical" evidence="6">
    <location>
        <begin position="173"/>
        <end position="191"/>
    </location>
</feature>
<feature type="transmembrane region" description="Helical" evidence="6">
    <location>
        <begin position="124"/>
        <end position="143"/>
    </location>
</feature>
<dbReference type="CDD" id="cd00082">
    <property type="entry name" value="HisKA"/>
    <property type="match status" value="1"/>
</dbReference>
<dbReference type="InterPro" id="IPR011006">
    <property type="entry name" value="CheY-like_superfamily"/>
</dbReference>
<evidence type="ECO:0000313" key="10">
    <source>
        <dbReference type="Proteomes" id="UP001303946"/>
    </source>
</evidence>
<dbReference type="Pfam" id="PF02518">
    <property type="entry name" value="HATPase_c"/>
    <property type="match status" value="1"/>
</dbReference>
<keyword evidence="6" id="KW-1133">Transmembrane helix</keyword>
<keyword evidence="9" id="KW-0547">Nucleotide-binding</keyword>
<dbReference type="InterPro" id="IPR036097">
    <property type="entry name" value="HisK_dim/P_sf"/>
</dbReference>
<dbReference type="InterPro" id="IPR001789">
    <property type="entry name" value="Sig_transdc_resp-reg_receiver"/>
</dbReference>
<keyword evidence="4" id="KW-0902">Two-component regulatory system</keyword>
<evidence type="ECO:0000313" key="9">
    <source>
        <dbReference type="EMBL" id="WOB07997.1"/>
    </source>
</evidence>
<evidence type="ECO:0000256" key="4">
    <source>
        <dbReference type="ARBA" id="ARBA00023012"/>
    </source>
</evidence>
<dbReference type="PANTHER" id="PTHR45339:SF1">
    <property type="entry name" value="HYBRID SIGNAL TRANSDUCTION HISTIDINE KINASE J"/>
    <property type="match status" value="1"/>
</dbReference>
<feature type="transmembrane region" description="Helical" evidence="6">
    <location>
        <begin position="62"/>
        <end position="79"/>
    </location>
</feature>
<gene>
    <name evidence="9" type="ORF">RXV79_24230</name>
</gene>
<feature type="transmembrane region" description="Helical" evidence="6">
    <location>
        <begin position="39"/>
        <end position="56"/>
    </location>
</feature>
<feature type="domain" description="Response regulatory" evidence="8">
    <location>
        <begin position="475"/>
        <end position="594"/>
    </location>
</feature>
<evidence type="ECO:0000259" key="7">
    <source>
        <dbReference type="PROSITE" id="PS50109"/>
    </source>
</evidence>
<dbReference type="InterPro" id="IPR005467">
    <property type="entry name" value="His_kinase_dom"/>
</dbReference>
<dbReference type="EC" id="2.7.13.3" evidence="2"/>